<gene>
    <name evidence="1" type="ORF">pJE1_087</name>
</gene>
<dbReference type="EMBL" id="KM017071">
    <property type="protein sequence ID" value="AJW29509.1"/>
    <property type="molecule type" value="Genomic_DNA"/>
</dbReference>
<dbReference type="Gene3D" id="3.10.180.10">
    <property type="entry name" value="2,3-Dihydroxybiphenyl 1,2-Dioxygenase, domain 1"/>
    <property type="match status" value="1"/>
</dbReference>
<name>A0A0D4ZZC6_9SPHN</name>
<proteinExistence type="predicted"/>
<keyword evidence="1" id="KW-0614">Plasmid</keyword>
<accession>A0A0D4ZZC6</accession>
<organism evidence="1">
    <name type="scientific">Sphingomonas sp. JE1</name>
    <dbReference type="NCBI Taxonomy" id="1628059"/>
    <lineage>
        <taxon>Bacteria</taxon>
        <taxon>Pseudomonadati</taxon>
        <taxon>Pseudomonadota</taxon>
        <taxon>Alphaproteobacteria</taxon>
        <taxon>Sphingomonadales</taxon>
        <taxon>Sphingomonadaceae</taxon>
        <taxon>Sphingomonas</taxon>
    </lineage>
</organism>
<sequence length="173" mass="18951">MEQNSNRLDHITWAAQPENQRAHVERLSTLCRTEFDGPIELADYGVRVFLSWESGLEVVSPTDESKAFAQAVRKHLDERGESLFAVVFGVPDLADAQAHARSLGHDADFVVDDLGRGPWSNKLLTMKEAVVGEIFGATFAFGEIRYRDGVLGRRAGNPWIAGDDDAGGVPLAD</sequence>
<reference evidence="1" key="1">
    <citation type="submission" date="2014-06" db="EMBL/GenBank/DDBJ databases">
        <title>Molecular and ecological studies on carbamate pesticide degrading bacteria isolated from agricultural soils.</title>
        <authorList>
            <person name="Kim D.-U."/>
            <person name="Ka J.-O."/>
        </authorList>
    </citation>
    <scope>NUCLEOTIDE SEQUENCE</scope>
    <source>
        <strain evidence="1">JE1</strain>
        <plasmid evidence="1">pJE1</plasmid>
    </source>
</reference>
<evidence type="ECO:0000313" key="1">
    <source>
        <dbReference type="EMBL" id="AJW29509.1"/>
    </source>
</evidence>
<geneLocation type="plasmid" evidence="1">
    <name>pJE1</name>
</geneLocation>
<dbReference type="RefSeq" id="WP_087573181.1">
    <property type="nucleotide sequence ID" value="NZ_KM017071.1"/>
</dbReference>
<dbReference type="InterPro" id="IPR029068">
    <property type="entry name" value="Glyas_Bleomycin-R_OHBP_Dase"/>
</dbReference>
<protein>
    <submittedName>
        <fullName evidence="1">Uncharacterized protein</fullName>
    </submittedName>
</protein>
<dbReference type="SUPFAM" id="SSF54593">
    <property type="entry name" value="Glyoxalase/Bleomycin resistance protein/Dihydroxybiphenyl dioxygenase"/>
    <property type="match status" value="1"/>
</dbReference>
<dbReference type="AlphaFoldDB" id="A0A0D4ZZC6"/>